<evidence type="ECO:0000313" key="3">
    <source>
        <dbReference type="Proteomes" id="UP000887578"/>
    </source>
</evidence>
<dbReference type="Proteomes" id="UP000887578">
    <property type="component" value="Unplaced"/>
</dbReference>
<feature type="region of interest" description="Disordered" evidence="1">
    <location>
        <begin position="29"/>
        <end position="52"/>
    </location>
</feature>
<evidence type="ECO:0000256" key="2">
    <source>
        <dbReference type="SAM" id="SignalP"/>
    </source>
</evidence>
<sequence>MLWAKILLIVACLAAMALTQDDQQFYDETSDSNVAPRFDDPSSLGSSNSLSNPLGVIGVVTLWPKGSQQEIRQGFYLF</sequence>
<protein>
    <submittedName>
        <fullName evidence="4">Uncharacterized protein</fullName>
    </submittedName>
</protein>
<feature type="compositionally biased region" description="Low complexity" evidence="1">
    <location>
        <begin position="41"/>
        <end position="52"/>
    </location>
</feature>
<organism evidence="3 4">
    <name type="scientific">Panagrolaimus davidi</name>
    <dbReference type="NCBI Taxonomy" id="227884"/>
    <lineage>
        <taxon>Eukaryota</taxon>
        <taxon>Metazoa</taxon>
        <taxon>Ecdysozoa</taxon>
        <taxon>Nematoda</taxon>
        <taxon>Chromadorea</taxon>
        <taxon>Rhabditida</taxon>
        <taxon>Tylenchina</taxon>
        <taxon>Panagrolaimomorpha</taxon>
        <taxon>Panagrolaimoidea</taxon>
        <taxon>Panagrolaimidae</taxon>
        <taxon>Panagrolaimus</taxon>
    </lineage>
</organism>
<feature type="signal peptide" evidence="2">
    <location>
        <begin position="1"/>
        <end position="19"/>
    </location>
</feature>
<evidence type="ECO:0000256" key="1">
    <source>
        <dbReference type="SAM" id="MobiDB-lite"/>
    </source>
</evidence>
<keyword evidence="2" id="KW-0732">Signal</keyword>
<feature type="chain" id="PRO_5037618676" evidence="2">
    <location>
        <begin position="20"/>
        <end position="78"/>
    </location>
</feature>
<accession>A0A914QZQ9</accession>
<dbReference type="WBParaSite" id="PDA_v2.g4566.t1">
    <property type="protein sequence ID" value="PDA_v2.g4566.t1"/>
    <property type="gene ID" value="PDA_v2.g4566"/>
</dbReference>
<evidence type="ECO:0000313" key="4">
    <source>
        <dbReference type="WBParaSite" id="PDA_v2.g4566.t1"/>
    </source>
</evidence>
<name>A0A914QZQ9_9BILA</name>
<dbReference type="AlphaFoldDB" id="A0A914QZQ9"/>
<reference evidence="4" key="1">
    <citation type="submission" date="2022-11" db="UniProtKB">
        <authorList>
            <consortium name="WormBaseParasite"/>
        </authorList>
    </citation>
    <scope>IDENTIFICATION</scope>
</reference>
<proteinExistence type="predicted"/>
<keyword evidence="3" id="KW-1185">Reference proteome</keyword>